<evidence type="ECO:0000313" key="1">
    <source>
        <dbReference type="EMBL" id="EKC50938.1"/>
    </source>
</evidence>
<gene>
    <name evidence="1" type="ORF">OBE_13859</name>
</gene>
<dbReference type="EMBL" id="AJWZ01009570">
    <property type="protein sequence ID" value="EKC50938.1"/>
    <property type="molecule type" value="Genomic_DNA"/>
</dbReference>
<accession>K1RZU9</accession>
<name>K1RZU9_9ZZZZ</name>
<organism evidence="1">
    <name type="scientific">human gut metagenome</name>
    <dbReference type="NCBI Taxonomy" id="408170"/>
    <lineage>
        <taxon>unclassified sequences</taxon>
        <taxon>metagenomes</taxon>
        <taxon>organismal metagenomes</taxon>
    </lineage>
</organism>
<protein>
    <submittedName>
        <fullName evidence="1">Uncharacterized protein</fullName>
    </submittedName>
</protein>
<sequence length="45" mass="5181">ENTAALIDTKECILDKQGIREHVCEILEGGKEAFEKRERKYGFVI</sequence>
<comment type="caution">
    <text evidence="1">The sequence shown here is derived from an EMBL/GenBank/DDBJ whole genome shotgun (WGS) entry which is preliminary data.</text>
</comment>
<reference evidence="1" key="1">
    <citation type="journal article" date="2013" name="Environ. Microbiol.">
        <title>Microbiota from the distal guts of lean and obese adolescents exhibit partial functional redundancy besides clear differences in community structure.</title>
        <authorList>
            <person name="Ferrer M."/>
            <person name="Ruiz A."/>
            <person name="Lanza F."/>
            <person name="Haange S.B."/>
            <person name="Oberbach A."/>
            <person name="Till H."/>
            <person name="Bargiela R."/>
            <person name="Campoy C."/>
            <person name="Segura M.T."/>
            <person name="Richter M."/>
            <person name="von Bergen M."/>
            <person name="Seifert J."/>
            <person name="Suarez A."/>
        </authorList>
    </citation>
    <scope>NUCLEOTIDE SEQUENCE</scope>
</reference>
<feature type="non-terminal residue" evidence="1">
    <location>
        <position position="1"/>
    </location>
</feature>
<proteinExistence type="predicted"/>
<dbReference type="AlphaFoldDB" id="K1RZU9"/>